<name>A0AAX4HJK5_9BACT</name>
<dbReference type="Proteomes" id="UP001324634">
    <property type="component" value="Chromosome"/>
</dbReference>
<dbReference type="EMBL" id="CP139487">
    <property type="protein sequence ID" value="WPU63219.1"/>
    <property type="molecule type" value="Genomic_DNA"/>
</dbReference>
<proteinExistence type="predicted"/>
<evidence type="ECO:0000313" key="2">
    <source>
        <dbReference type="EMBL" id="WPU63219.1"/>
    </source>
</evidence>
<dbReference type="AlphaFoldDB" id="A0AAX4HJK5"/>
<organism evidence="2 3">
    <name type="scientific">Peredibacter starrii</name>
    <dbReference type="NCBI Taxonomy" id="28202"/>
    <lineage>
        <taxon>Bacteria</taxon>
        <taxon>Pseudomonadati</taxon>
        <taxon>Bdellovibrionota</taxon>
        <taxon>Bacteriovoracia</taxon>
        <taxon>Bacteriovoracales</taxon>
        <taxon>Bacteriovoracaceae</taxon>
        <taxon>Peredibacter</taxon>
    </lineage>
</organism>
<accession>A0AAX4HJK5</accession>
<gene>
    <name evidence="2" type="ORF">SOO65_11040</name>
</gene>
<feature type="signal peptide" evidence="1">
    <location>
        <begin position="1"/>
        <end position="18"/>
    </location>
</feature>
<protein>
    <submittedName>
        <fullName evidence="2">Uncharacterized protein</fullName>
    </submittedName>
</protein>
<reference evidence="2 3" key="1">
    <citation type="submission" date="2023-11" db="EMBL/GenBank/DDBJ databases">
        <title>Peredibacter starrii A3.12.</title>
        <authorList>
            <person name="Mitchell R.J."/>
        </authorList>
    </citation>
    <scope>NUCLEOTIDE SEQUENCE [LARGE SCALE GENOMIC DNA]</scope>
    <source>
        <strain evidence="2 3">A3.12</strain>
    </source>
</reference>
<evidence type="ECO:0000313" key="3">
    <source>
        <dbReference type="Proteomes" id="UP001324634"/>
    </source>
</evidence>
<sequence length="127" mass="14879">MKSTLVFILSLTSLSALAQRMCPTRTFELVACREQNSISISICENKDKKLAMVYRRTLQENVEIYETKLEENNSHYIFRRVTDSSEQMELQVQKTIDDHAPGFFTYSTPTIQTQITFRCLTRLQTQW</sequence>
<feature type="chain" id="PRO_5043702256" evidence="1">
    <location>
        <begin position="19"/>
        <end position="127"/>
    </location>
</feature>
<dbReference type="KEGG" id="psti:SOO65_11040"/>
<keyword evidence="1" id="KW-0732">Signal</keyword>
<evidence type="ECO:0000256" key="1">
    <source>
        <dbReference type="SAM" id="SignalP"/>
    </source>
</evidence>
<keyword evidence="3" id="KW-1185">Reference proteome</keyword>
<dbReference type="RefSeq" id="WP_321389521.1">
    <property type="nucleotide sequence ID" value="NZ_CP139487.1"/>
</dbReference>